<dbReference type="InterPro" id="IPR036390">
    <property type="entry name" value="WH_DNA-bd_sf"/>
</dbReference>
<sequence>MSDGSAPRHPRLRLDDSFASPIRFSLMAALGGDLELDFATLGSILQVSDSVLSKSISALEGVGYVSVRKGQIGTRPRTWVRGTTTGHRGVRLARARLAGDRRLRRG</sequence>
<dbReference type="PANTHER" id="PTHR37318">
    <property type="entry name" value="BSL7504 PROTEIN"/>
    <property type="match status" value="1"/>
</dbReference>
<organism evidence="2 3">
    <name type="scientific">Microbacterium bandirmense</name>
    <dbReference type="NCBI Taxonomy" id="3122050"/>
    <lineage>
        <taxon>Bacteria</taxon>
        <taxon>Bacillati</taxon>
        <taxon>Actinomycetota</taxon>
        <taxon>Actinomycetes</taxon>
        <taxon>Micrococcales</taxon>
        <taxon>Microbacteriaceae</taxon>
        <taxon>Microbacterium</taxon>
    </lineage>
</organism>
<keyword evidence="3" id="KW-1185">Reference proteome</keyword>
<dbReference type="RefSeq" id="WP_337333535.1">
    <property type="nucleotide sequence ID" value="NZ_JBBDGM010000020.1"/>
</dbReference>
<comment type="caution">
    <text evidence="2">The sequence shown here is derived from an EMBL/GenBank/DDBJ whole genome shotgun (WGS) entry which is preliminary data.</text>
</comment>
<dbReference type="InterPro" id="IPR027395">
    <property type="entry name" value="WH_DNA-bd_dom"/>
</dbReference>
<dbReference type="InterPro" id="IPR036388">
    <property type="entry name" value="WH-like_DNA-bd_sf"/>
</dbReference>
<dbReference type="Proteomes" id="UP001371224">
    <property type="component" value="Unassembled WGS sequence"/>
</dbReference>
<dbReference type="SUPFAM" id="SSF46785">
    <property type="entry name" value="Winged helix' DNA-binding domain"/>
    <property type="match status" value="1"/>
</dbReference>
<feature type="domain" description="Winged helix DNA-binding" evidence="1">
    <location>
        <begin position="22"/>
        <end position="87"/>
    </location>
</feature>
<dbReference type="Pfam" id="PF13601">
    <property type="entry name" value="HTH_34"/>
    <property type="match status" value="1"/>
</dbReference>
<evidence type="ECO:0000313" key="3">
    <source>
        <dbReference type="Proteomes" id="UP001371224"/>
    </source>
</evidence>
<proteinExistence type="predicted"/>
<dbReference type="EMBL" id="JBBDGM010000020">
    <property type="protein sequence ID" value="MEJ1089891.1"/>
    <property type="molecule type" value="Genomic_DNA"/>
</dbReference>
<dbReference type="Gene3D" id="1.10.10.10">
    <property type="entry name" value="Winged helix-like DNA-binding domain superfamily/Winged helix DNA-binding domain"/>
    <property type="match status" value="1"/>
</dbReference>
<reference evidence="2 3" key="1">
    <citation type="submission" date="2024-02" db="EMBL/GenBank/DDBJ databases">
        <authorList>
            <person name="Saticioglu I.B."/>
        </authorList>
    </citation>
    <scope>NUCLEOTIDE SEQUENCE [LARGE SCALE GENOMIC DNA]</scope>
    <source>
        <strain evidence="2 3">Mu-80</strain>
    </source>
</reference>
<protein>
    <submittedName>
        <fullName evidence="2">Transcriptional regulator</fullName>
    </submittedName>
</protein>
<gene>
    <name evidence="2" type="ORF">WDU99_16360</name>
</gene>
<dbReference type="PANTHER" id="PTHR37318:SF1">
    <property type="entry name" value="BSL7504 PROTEIN"/>
    <property type="match status" value="1"/>
</dbReference>
<name>A0ABU8LH47_9MICO</name>
<evidence type="ECO:0000259" key="1">
    <source>
        <dbReference type="Pfam" id="PF13601"/>
    </source>
</evidence>
<evidence type="ECO:0000313" key="2">
    <source>
        <dbReference type="EMBL" id="MEJ1089891.1"/>
    </source>
</evidence>
<accession>A0ABU8LH47</accession>